<dbReference type="EMBL" id="FUWP01000011">
    <property type="protein sequence ID" value="SKA40821.1"/>
    <property type="molecule type" value="Genomic_DNA"/>
</dbReference>
<proteinExistence type="predicted"/>
<dbReference type="Proteomes" id="UP000191116">
    <property type="component" value="Unassembled WGS sequence"/>
</dbReference>
<sequence>MNQCSCCQSYDIGRVHRKFYQRLFIRRIIQCRQCNHVQKWFKYDFLNKANIGEYK</sequence>
<name>A0A1T4TKK5_9GAMM</name>
<protein>
    <submittedName>
        <fullName evidence="2">Uncharacterized protein</fullName>
    </submittedName>
</protein>
<keyword evidence="4" id="KW-1185">Reference proteome</keyword>
<evidence type="ECO:0000313" key="2">
    <source>
        <dbReference type="EMBL" id="SKA40821.1"/>
    </source>
</evidence>
<dbReference type="RefSeq" id="WP_262054061.1">
    <property type="nucleotide sequence ID" value="NZ_AP024854.1"/>
</dbReference>
<organism evidence="2 3">
    <name type="scientific">Photobacterium toruni</name>
    <dbReference type="NCBI Taxonomy" id="1935446"/>
    <lineage>
        <taxon>Bacteria</taxon>
        <taxon>Pseudomonadati</taxon>
        <taxon>Pseudomonadota</taxon>
        <taxon>Gammaproteobacteria</taxon>
        <taxon>Vibrionales</taxon>
        <taxon>Vibrionaceae</taxon>
        <taxon>Photobacterium</taxon>
    </lineage>
</organism>
<reference evidence="1 4" key="2">
    <citation type="submission" date="2024-01" db="EMBL/GenBank/DDBJ databases">
        <title>Active colonisers of the gastrointestinal tract of Atlantic salmon farmed in a warm water region.</title>
        <authorList>
            <person name="Bowman J.P."/>
        </authorList>
    </citation>
    <scope>NUCLEOTIDE SEQUENCE [LARGE SCALE GENOMIC DNA]</scope>
    <source>
        <strain evidence="1 4">S3MW1</strain>
    </source>
</reference>
<accession>A0A1T4TKK5</accession>
<evidence type="ECO:0000313" key="3">
    <source>
        <dbReference type="Proteomes" id="UP000191116"/>
    </source>
</evidence>
<evidence type="ECO:0000313" key="1">
    <source>
        <dbReference type="EMBL" id="MEC6833365.1"/>
    </source>
</evidence>
<gene>
    <name evidence="2" type="ORF">CZ814_02246</name>
    <name evidence="1" type="ORF">VXS06_16485</name>
</gene>
<reference evidence="2 3" key="1">
    <citation type="submission" date="2017-02" db="EMBL/GenBank/DDBJ databases">
        <authorList>
            <person name="Peterson S.W."/>
        </authorList>
    </citation>
    <scope>NUCLEOTIDE SEQUENCE [LARGE SCALE GENOMIC DNA]</scope>
    <source>
        <strain evidence="2 3">CECT 9189</strain>
    </source>
</reference>
<dbReference type="EMBL" id="JAYXUG010000018">
    <property type="protein sequence ID" value="MEC6833365.1"/>
    <property type="molecule type" value="Genomic_DNA"/>
</dbReference>
<evidence type="ECO:0000313" key="4">
    <source>
        <dbReference type="Proteomes" id="UP001306119"/>
    </source>
</evidence>
<dbReference type="Proteomes" id="UP001306119">
    <property type="component" value="Unassembled WGS sequence"/>
</dbReference>
<dbReference type="AlphaFoldDB" id="A0A1T4TKK5"/>